<dbReference type="SUPFAM" id="SSF51998">
    <property type="entry name" value="PFL-like glycyl radical enzymes"/>
    <property type="match status" value="1"/>
</dbReference>
<evidence type="ECO:0000256" key="8">
    <source>
        <dbReference type="ARBA" id="ARBA00023284"/>
    </source>
</evidence>
<organism evidence="13">
    <name type="scientific">viral metagenome</name>
    <dbReference type="NCBI Taxonomy" id="1070528"/>
    <lineage>
        <taxon>unclassified sequences</taxon>
        <taxon>metagenomes</taxon>
        <taxon>organismal metagenomes</taxon>
    </lineage>
</organism>
<reference evidence="13" key="1">
    <citation type="submission" date="2020-03" db="EMBL/GenBank/DDBJ databases">
        <title>The deep terrestrial virosphere.</title>
        <authorList>
            <person name="Holmfeldt K."/>
            <person name="Nilsson E."/>
            <person name="Simone D."/>
            <person name="Lopez-Fernandez M."/>
            <person name="Wu X."/>
            <person name="de Brujin I."/>
            <person name="Lundin D."/>
            <person name="Andersson A."/>
            <person name="Bertilsson S."/>
            <person name="Dopson M."/>
        </authorList>
    </citation>
    <scope>NUCLEOTIDE SEQUENCE</scope>
    <source>
        <strain evidence="13">MM415B02898</strain>
    </source>
</reference>
<dbReference type="InterPro" id="IPR050862">
    <property type="entry name" value="RdRp_reductase_class-2"/>
</dbReference>
<evidence type="ECO:0000259" key="12">
    <source>
        <dbReference type="Pfam" id="PF21995"/>
    </source>
</evidence>
<dbReference type="EMBL" id="MT142730">
    <property type="protein sequence ID" value="QJA87760.1"/>
    <property type="molecule type" value="Genomic_DNA"/>
</dbReference>
<keyword evidence="5" id="KW-0235">DNA replication</keyword>
<dbReference type="EC" id="1.17.4.2" evidence="3"/>
<comment type="similarity">
    <text evidence="2">Belongs to the class II ribonucleoside-triphosphate reductase family.</text>
</comment>
<protein>
    <recommendedName>
        <fullName evidence="3">ribonucleoside-triphosphate reductase (thioredoxin)</fullName>
        <ecNumber evidence="3">1.17.4.2</ecNumber>
    </recommendedName>
</protein>
<evidence type="ECO:0000256" key="4">
    <source>
        <dbReference type="ARBA" id="ARBA00022628"/>
    </source>
</evidence>
<dbReference type="Pfam" id="PF21995">
    <property type="entry name" value="RNR-II_ins_dom"/>
    <property type="match status" value="1"/>
</dbReference>
<evidence type="ECO:0000256" key="10">
    <source>
        <dbReference type="ARBA" id="ARBA00048987"/>
    </source>
</evidence>
<keyword evidence="6" id="KW-0560">Oxidoreductase</keyword>
<gene>
    <name evidence="13" type="ORF">MM415B02898_0017</name>
</gene>
<evidence type="ECO:0000256" key="3">
    <source>
        <dbReference type="ARBA" id="ARBA00012275"/>
    </source>
</evidence>
<dbReference type="PANTHER" id="PTHR43371">
    <property type="entry name" value="VITAMIN B12-DEPENDENT RIBONUCLEOTIDE REDUCTASE"/>
    <property type="match status" value="1"/>
</dbReference>
<feature type="domain" description="B12-dependent ribonucleotide reductase insertion" evidence="12">
    <location>
        <begin position="170"/>
        <end position="202"/>
    </location>
</feature>
<dbReference type="GO" id="GO:0004748">
    <property type="term" value="F:ribonucleoside-diphosphate reductase activity, thioredoxin disulfide as acceptor"/>
    <property type="evidence" value="ECO:0007669"/>
    <property type="project" value="TreeGrafter"/>
</dbReference>
<sequence>MHVPNKNTKYLPSIYQEFIYKRSYSRWIDGEKRREDWKDSVERYRQFFLERIPKQKETEFNVVCDSILNLEVMPSMRALWTAGKALEVDNIAVYNCAYIIIDRIKAFAEMMYILLCGTGVGFSIEIKYTEELPKIPATLHKSEKILQFADSKLGWAKGFFQYLKYLFSGEIVIYDLSRIRPEGARLKTFGGRASGPRPLQLLLDYTTNLFENRKGQKLSTLDCHDMCCFIANCVVSGGVRRAACISLSDLNDDKIREAKSGDFGSQNPQRYLANNSAVYEDKPSVTLFLQEWLSLIRSKSGERGIFNRQSAKFLIAQIGRRDYSYDFGCNPCSEVILRPAQFCNLSEVVIRSNDTRGILLKKVRYATILGCIQSTLTNFNFLGRDWKKNCEEERLLGVSLTGLCDHPILKSVNKKAKMLLSEMKQVAIETAEEWAKALEINMPTAITCVKPSGTTSQVTNSSSGLHPRFSPYYIRRVRVSSTDRLCKLLIDSGVNYNPEIGQTLDTANTLVFDFPIKSPETAMVKDEVSAINQLDYWLMLQKYWCEHKPSITVYVNEEEWLEVGNWVYSHWDYVSGIAFLPKDTTIYQLPPYEEIDEDAYETLMESFPKNLDFSILQEDEDQTEGMKEYACSAGSCEL</sequence>
<keyword evidence="4" id="KW-0846">Cobalamin</keyword>
<dbReference type="PANTHER" id="PTHR43371:SF1">
    <property type="entry name" value="RIBONUCLEOSIDE-DIPHOSPHATE REDUCTASE"/>
    <property type="match status" value="1"/>
</dbReference>
<accession>A0A6M3L0I3</accession>
<evidence type="ECO:0000256" key="9">
    <source>
        <dbReference type="ARBA" id="ARBA00023285"/>
    </source>
</evidence>
<feature type="domain" description="Ribonucleotide reductase alpha-helical" evidence="11">
    <location>
        <begin position="12"/>
        <end position="83"/>
    </location>
</feature>
<keyword evidence="9" id="KW-0170">Cobalt</keyword>
<evidence type="ECO:0000256" key="2">
    <source>
        <dbReference type="ARBA" id="ARBA00005654"/>
    </source>
</evidence>
<name>A0A6M3L0I3_9ZZZZ</name>
<dbReference type="InterPro" id="IPR054158">
    <property type="entry name" value="RNR-II_ins_dom"/>
</dbReference>
<dbReference type="GO" id="GO:0031419">
    <property type="term" value="F:cobalamin binding"/>
    <property type="evidence" value="ECO:0007669"/>
    <property type="project" value="UniProtKB-KW"/>
</dbReference>
<proteinExistence type="inferred from homology"/>
<evidence type="ECO:0000313" key="13">
    <source>
        <dbReference type="EMBL" id="QJA87760.1"/>
    </source>
</evidence>
<dbReference type="InterPro" id="IPR040763">
    <property type="entry name" value="RNR_alpha_hel"/>
</dbReference>
<evidence type="ECO:0000259" key="11">
    <source>
        <dbReference type="Pfam" id="PF17975"/>
    </source>
</evidence>
<evidence type="ECO:0000256" key="6">
    <source>
        <dbReference type="ARBA" id="ARBA00023002"/>
    </source>
</evidence>
<keyword evidence="8" id="KW-0676">Redox-active center</keyword>
<evidence type="ECO:0000256" key="1">
    <source>
        <dbReference type="ARBA" id="ARBA00001922"/>
    </source>
</evidence>
<keyword evidence="7" id="KW-1015">Disulfide bond</keyword>
<dbReference type="Gene3D" id="3.20.70.20">
    <property type="match status" value="3"/>
</dbReference>
<dbReference type="GO" id="GO:0006260">
    <property type="term" value="P:DNA replication"/>
    <property type="evidence" value="ECO:0007669"/>
    <property type="project" value="UniProtKB-KW"/>
</dbReference>
<evidence type="ECO:0000256" key="5">
    <source>
        <dbReference type="ARBA" id="ARBA00022705"/>
    </source>
</evidence>
<comment type="cofactor">
    <cofactor evidence="1">
        <name>adenosylcob(III)alamin</name>
        <dbReference type="ChEBI" id="CHEBI:18408"/>
    </cofactor>
</comment>
<comment type="catalytic activity">
    <reaction evidence="10">
        <text>a 2'-deoxyribonucleoside 5'-triphosphate + [thioredoxin]-disulfide + H2O = a ribonucleoside 5'-triphosphate + [thioredoxin]-dithiol</text>
        <dbReference type="Rhea" id="RHEA:12701"/>
        <dbReference type="Rhea" id="RHEA-COMP:10698"/>
        <dbReference type="Rhea" id="RHEA-COMP:10700"/>
        <dbReference type="ChEBI" id="CHEBI:15377"/>
        <dbReference type="ChEBI" id="CHEBI:29950"/>
        <dbReference type="ChEBI" id="CHEBI:50058"/>
        <dbReference type="ChEBI" id="CHEBI:61557"/>
        <dbReference type="ChEBI" id="CHEBI:61560"/>
        <dbReference type="EC" id="1.17.4.2"/>
    </reaction>
</comment>
<dbReference type="GO" id="GO:0008998">
    <property type="term" value="F:ribonucleoside-triphosphate reductase (thioredoxin) activity"/>
    <property type="evidence" value="ECO:0007669"/>
    <property type="project" value="UniProtKB-EC"/>
</dbReference>
<dbReference type="Pfam" id="PF17975">
    <property type="entry name" value="RNR_Alpha"/>
    <property type="match status" value="1"/>
</dbReference>
<evidence type="ECO:0000256" key="7">
    <source>
        <dbReference type="ARBA" id="ARBA00023157"/>
    </source>
</evidence>
<dbReference type="AlphaFoldDB" id="A0A6M3L0I3"/>